<evidence type="ECO:0000313" key="4">
    <source>
        <dbReference type="Proteomes" id="UP000248889"/>
    </source>
</evidence>
<keyword evidence="2" id="KW-1133">Transmembrane helix</keyword>
<dbReference type="RefSeq" id="WP_111506637.1">
    <property type="nucleotide sequence ID" value="NZ_QKYN01000142.1"/>
</dbReference>
<organism evidence="3 4">
    <name type="scientific">Streptacidiphilus pinicola</name>
    <dbReference type="NCBI Taxonomy" id="2219663"/>
    <lineage>
        <taxon>Bacteria</taxon>
        <taxon>Bacillati</taxon>
        <taxon>Actinomycetota</taxon>
        <taxon>Actinomycetes</taxon>
        <taxon>Kitasatosporales</taxon>
        <taxon>Streptomycetaceae</taxon>
        <taxon>Streptacidiphilus</taxon>
    </lineage>
</organism>
<accession>A0A2X0IB36</accession>
<evidence type="ECO:0000256" key="1">
    <source>
        <dbReference type="SAM" id="MobiDB-lite"/>
    </source>
</evidence>
<comment type="caution">
    <text evidence="3">The sequence shown here is derived from an EMBL/GenBank/DDBJ whole genome shotgun (WGS) entry which is preliminary data.</text>
</comment>
<evidence type="ECO:0000256" key="2">
    <source>
        <dbReference type="SAM" id="Phobius"/>
    </source>
</evidence>
<feature type="compositionally biased region" description="Gly residues" evidence="1">
    <location>
        <begin position="90"/>
        <end position="107"/>
    </location>
</feature>
<dbReference type="Proteomes" id="UP000248889">
    <property type="component" value="Unassembled WGS sequence"/>
</dbReference>
<gene>
    <name evidence="3" type="ORF">DN069_31415</name>
</gene>
<dbReference type="AlphaFoldDB" id="A0A2X0IB36"/>
<feature type="transmembrane region" description="Helical" evidence="2">
    <location>
        <begin position="179"/>
        <end position="205"/>
    </location>
</feature>
<reference evidence="3 4" key="1">
    <citation type="submission" date="2018-06" db="EMBL/GenBank/DDBJ databases">
        <title>Streptacidiphilus pinicola sp. nov., isolated from pine grove soil.</title>
        <authorList>
            <person name="Roh S.G."/>
            <person name="Park S."/>
            <person name="Kim M.-K."/>
            <person name="Yun B.-R."/>
            <person name="Park J."/>
            <person name="Kim M.J."/>
            <person name="Kim Y.S."/>
            <person name="Kim S.B."/>
        </authorList>
    </citation>
    <scope>NUCLEOTIDE SEQUENCE [LARGE SCALE GENOMIC DNA]</scope>
    <source>
        <strain evidence="3 4">MMS16-CNU450</strain>
    </source>
</reference>
<dbReference type="OrthoDB" id="4337297at2"/>
<feature type="compositionally biased region" description="Pro residues" evidence="1">
    <location>
        <begin position="145"/>
        <end position="160"/>
    </location>
</feature>
<proteinExistence type="predicted"/>
<name>A0A2X0IB36_9ACTN</name>
<feature type="compositionally biased region" description="Low complexity" evidence="1">
    <location>
        <begin position="108"/>
        <end position="121"/>
    </location>
</feature>
<feature type="compositionally biased region" description="Polar residues" evidence="1">
    <location>
        <begin position="1"/>
        <end position="11"/>
    </location>
</feature>
<feature type="transmembrane region" description="Helical" evidence="2">
    <location>
        <begin position="250"/>
        <end position="275"/>
    </location>
</feature>
<protein>
    <submittedName>
        <fullName evidence="3">Uncharacterized protein</fullName>
    </submittedName>
</protein>
<keyword evidence="2" id="KW-0472">Membrane</keyword>
<keyword evidence="2" id="KW-0812">Transmembrane</keyword>
<sequence length="312" mass="31142">MGDSGDTTTTGAPARDPFAAPPEGAADRPWQPRGPITHSAGPGSGWGAGAGGGAGASTGTGAGAGGGPGAGPAAGPGTEGGPRDTRHGSGEGTGDGSGNGSGDGSDAGDGTSPSGADGDSPPARGRAQVPPPHPWNPGYQGQPGQQPPLPRFPYPPPGPRYDPNDPTLRRSRLALLSGIWGFFFMVLGVPYITLLLGALALYWGVSALRGEVKPSPAAKTAALTGVPPMPPQPVYPYQQSMQSTRPHVPAALGGVIAGAVSLALVGAVFGVQLYYKSYYDCQANALTKTAYDTCATSVSPHPPTWLTQFNGG</sequence>
<keyword evidence="4" id="KW-1185">Reference proteome</keyword>
<feature type="region of interest" description="Disordered" evidence="1">
    <location>
        <begin position="1"/>
        <end position="165"/>
    </location>
</feature>
<evidence type="ECO:0000313" key="3">
    <source>
        <dbReference type="EMBL" id="RAG81727.1"/>
    </source>
</evidence>
<feature type="compositionally biased region" description="Gly residues" evidence="1">
    <location>
        <begin position="42"/>
        <end position="80"/>
    </location>
</feature>
<dbReference type="EMBL" id="QKYN01000142">
    <property type="protein sequence ID" value="RAG81727.1"/>
    <property type="molecule type" value="Genomic_DNA"/>
</dbReference>